<protein>
    <submittedName>
        <fullName evidence="2">Uncharacterized protein</fullName>
    </submittedName>
</protein>
<name>A0A6N2M525_SALVM</name>
<feature type="compositionally biased region" description="Basic and acidic residues" evidence="1">
    <location>
        <begin position="62"/>
        <end position="73"/>
    </location>
</feature>
<dbReference type="EMBL" id="CAADRP010001674">
    <property type="protein sequence ID" value="VFU47649.1"/>
    <property type="molecule type" value="Genomic_DNA"/>
</dbReference>
<gene>
    <name evidence="2" type="ORF">SVIM_LOCUS306903</name>
</gene>
<dbReference type="PANTHER" id="PTHR33095:SF114">
    <property type="entry name" value="DUF1645 FAMILY PROTEIN"/>
    <property type="match status" value="1"/>
</dbReference>
<accession>A0A6N2M525</accession>
<proteinExistence type="predicted"/>
<organism evidence="2">
    <name type="scientific">Salix viminalis</name>
    <name type="common">Common osier</name>
    <name type="synonym">Basket willow</name>
    <dbReference type="NCBI Taxonomy" id="40686"/>
    <lineage>
        <taxon>Eukaryota</taxon>
        <taxon>Viridiplantae</taxon>
        <taxon>Streptophyta</taxon>
        <taxon>Embryophyta</taxon>
        <taxon>Tracheophyta</taxon>
        <taxon>Spermatophyta</taxon>
        <taxon>Magnoliopsida</taxon>
        <taxon>eudicotyledons</taxon>
        <taxon>Gunneridae</taxon>
        <taxon>Pentapetalae</taxon>
        <taxon>rosids</taxon>
        <taxon>fabids</taxon>
        <taxon>Malpighiales</taxon>
        <taxon>Salicaceae</taxon>
        <taxon>Saliceae</taxon>
        <taxon>Salix</taxon>
    </lineage>
</organism>
<dbReference type="Pfam" id="PF07816">
    <property type="entry name" value="DUF1645"/>
    <property type="match status" value="1"/>
</dbReference>
<feature type="compositionally biased region" description="Acidic residues" evidence="1">
    <location>
        <begin position="74"/>
        <end position="84"/>
    </location>
</feature>
<sequence>MQVSSGENESSIDSICSATQYTEMMDSLREDFSQKLKVTEDHRQERSTQNNCCHQDQLLNDENPRLPPEVRDREEEEEEEEEEFSFVCANPSGPLISAEDIFQNGMIRPIYTLCSRDDLLFAEDVRIKAKTSTPLMFMEERNETEGPCCVWSGGGTGSRNQQPCKKRSFTRFSKPRRIREFVLPSSRPLGNDAFILFNQKYYSSKHPTAAGTTTSKNVLDQEKKKEQMRRMLSSSKHKLHLFLRNRAIQGGDKKKSYLP</sequence>
<dbReference type="InterPro" id="IPR012442">
    <property type="entry name" value="DUF1645_plant"/>
</dbReference>
<evidence type="ECO:0000313" key="2">
    <source>
        <dbReference type="EMBL" id="VFU47649.1"/>
    </source>
</evidence>
<feature type="compositionally biased region" description="Basic and acidic residues" evidence="1">
    <location>
        <begin position="32"/>
        <end position="46"/>
    </location>
</feature>
<evidence type="ECO:0000256" key="1">
    <source>
        <dbReference type="SAM" id="MobiDB-lite"/>
    </source>
</evidence>
<dbReference type="PANTHER" id="PTHR33095">
    <property type="entry name" value="OS07G0619500 PROTEIN"/>
    <property type="match status" value="1"/>
</dbReference>
<feature type="region of interest" description="Disordered" evidence="1">
    <location>
        <begin position="32"/>
        <end position="84"/>
    </location>
</feature>
<feature type="compositionally biased region" description="Polar residues" evidence="1">
    <location>
        <begin position="47"/>
        <end position="60"/>
    </location>
</feature>
<reference evidence="2" key="1">
    <citation type="submission" date="2019-03" db="EMBL/GenBank/DDBJ databases">
        <authorList>
            <person name="Mank J."/>
            <person name="Almeida P."/>
        </authorList>
    </citation>
    <scope>NUCLEOTIDE SEQUENCE</scope>
    <source>
        <strain evidence="2">78183</strain>
    </source>
</reference>
<dbReference type="AlphaFoldDB" id="A0A6N2M525"/>